<dbReference type="PANTHER" id="PTHR42760">
    <property type="entry name" value="SHORT-CHAIN DEHYDROGENASES/REDUCTASES FAMILY MEMBER"/>
    <property type="match status" value="1"/>
</dbReference>
<protein>
    <submittedName>
        <fullName evidence="3">SDR family oxidoreductase</fullName>
    </submittedName>
</protein>
<dbReference type="AlphaFoldDB" id="A0A935IL26"/>
<dbReference type="Pfam" id="PF13561">
    <property type="entry name" value="adh_short_C2"/>
    <property type="match status" value="1"/>
</dbReference>
<evidence type="ECO:0000313" key="5">
    <source>
        <dbReference type="Proteomes" id="UP000726105"/>
    </source>
</evidence>
<dbReference type="InterPro" id="IPR002347">
    <property type="entry name" value="SDR_fam"/>
</dbReference>
<dbReference type="SUPFAM" id="SSF51735">
    <property type="entry name" value="NAD(P)-binding Rossmann-fold domains"/>
    <property type="match status" value="1"/>
</dbReference>
<proteinExistence type="inferred from homology"/>
<dbReference type="InterPro" id="IPR036291">
    <property type="entry name" value="NAD(P)-bd_dom_sf"/>
</dbReference>
<evidence type="ECO:0000256" key="1">
    <source>
        <dbReference type="ARBA" id="ARBA00006484"/>
    </source>
</evidence>
<sequence length="255" mass="25658">MTADENPGRGVVVTGAARGMGKAIAQRFAASGHVVIGVDRDADALAATFAELGAPHIGIAGDVCDEELLARVCEQAVEVGGGLRCFVANAGIIGPGPSTEQPVAQWDGLLGVNLTGVFLGARHAARVMRPGASIVATSSICGSLGFGGRAAYGASKAGINGLVWALAVEWGPLGIRVNAVAPGAIRTELAAAMIATGRVDESVYEARIPMGRRGRPEEVAAAVHFLASDDASYVSGVVLPVDGAWAINGLPAQAG</sequence>
<evidence type="ECO:0000256" key="2">
    <source>
        <dbReference type="ARBA" id="ARBA00023002"/>
    </source>
</evidence>
<dbReference type="Proteomes" id="UP000726105">
    <property type="component" value="Unassembled WGS sequence"/>
</dbReference>
<evidence type="ECO:0000313" key="3">
    <source>
        <dbReference type="EMBL" id="MBK7273290.1"/>
    </source>
</evidence>
<dbReference type="Proteomes" id="UP000886632">
    <property type="component" value="Unassembled WGS sequence"/>
</dbReference>
<organism evidence="3 5">
    <name type="scientific">Candidatus Phosphoribacter hodrii</name>
    <dbReference type="NCBI Taxonomy" id="2953743"/>
    <lineage>
        <taxon>Bacteria</taxon>
        <taxon>Bacillati</taxon>
        <taxon>Actinomycetota</taxon>
        <taxon>Actinomycetes</taxon>
        <taxon>Micrococcales</taxon>
        <taxon>Dermatophilaceae</taxon>
        <taxon>Candidatus Phosphoribacter</taxon>
    </lineage>
</organism>
<dbReference type="Gene3D" id="3.40.50.720">
    <property type="entry name" value="NAD(P)-binding Rossmann-like Domain"/>
    <property type="match status" value="1"/>
</dbReference>
<dbReference type="PROSITE" id="PS00061">
    <property type="entry name" value="ADH_SHORT"/>
    <property type="match status" value="1"/>
</dbReference>
<dbReference type="EMBL" id="JADKGK010000005">
    <property type="protein sequence ID" value="MBL0002777.1"/>
    <property type="molecule type" value="Genomic_DNA"/>
</dbReference>
<dbReference type="CDD" id="cd05233">
    <property type="entry name" value="SDR_c"/>
    <property type="match status" value="1"/>
</dbReference>
<keyword evidence="2" id="KW-0560">Oxidoreductase</keyword>
<dbReference type="PANTHER" id="PTHR42760:SF40">
    <property type="entry name" value="3-OXOACYL-[ACYL-CARRIER-PROTEIN] REDUCTASE, CHLOROPLASTIC"/>
    <property type="match status" value="1"/>
</dbReference>
<dbReference type="EMBL" id="JADJIB010000003">
    <property type="protein sequence ID" value="MBK7273290.1"/>
    <property type="molecule type" value="Genomic_DNA"/>
</dbReference>
<name>A0A935IL26_9MICO</name>
<dbReference type="FunFam" id="3.40.50.720:FF:000084">
    <property type="entry name" value="Short-chain dehydrogenase reductase"/>
    <property type="match status" value="1"/>
</dbReference>
<dbReference type="GO" id="GO:0016616">
    <property type="term" value="F:oxidoreductase activity, acting on the CH-OH group of donors, NAD or NADP as acceptor"/>
    <property type="evidence" value="ECO:0007669"/>
    <property type="project" value="TreeGrafter"/>
</dbReference>
<dbReference type="PRINTS" id="PR00081">
    <property type="entry name" value="GDHRDH"/>
</dbReference>
<accession>A0A935IL26</accession>
<evidence type="ECO:0000313" key="4">
    <source>
        <dbReference type="EMBL" id="MBL0002777.1"/>
    </source>
</evidence>
<dbReference type="InterPro" id="IPR020904">
    <property type="entry name" value="Sc_DH/Rdtase_CS"/>
</dbReference>
<comment type="caution">
    <text evidence="3">The sequence shown here is derived from an EMBL/GenBank/DDBJ whole genome shotgun (WGS) entry which is preliminary data.</text>
</comment>
<gene>
    <name evidence="3" type="ORF">IPI13_09005</name>
    <name evidence="4" type="ORF">IPP00_01825</name>
</gene>
<reference evidence="3 5" key="1">
    <citation type="submission" date="2020-10" db="EMBL/GenBank/DDBJ databases">
        <title>Connecting structure to function with the recovery of over 1000 high-quality activated sludge metagenome-assembled genomes encoding full-length rRNA genes using long-read sequencing.</title>
        <authorList>
            <person name="Singleton C.M."/>
            <person name="Petriglieri F."/>
            <person name="Kristensen J.M."/>
            <person name="Kirkegaard R.H."/>
            <person name="Michaelsen T.Y."/>
            <person name="Andersen M.H."/>
            <person name="Karst S.M."/>
            <person name="Dueholm M.S."/>
            <person name="Nielsen P.H."/>
            <person name="Albertsen M."/>
        </authorList>
    </citation>
    <scope>NUCLEOTIDE SEQUENCE [LARGE SCALE GENOMIC DNA]</scope>
    <source>
        <strain evidence="3">Ega_18-Q3-R5-49_MAXAC.001</strain>
        <strain evidence="4">Ribe_18-Q3-R11-54_MAXAC.001</strain>
    </source>
</reference>
<comment type="similarity">
    <text evidence="1">Belongs to the short-chain dehydrogenases/reductases (SDR) family.</text>
</comment>
<dbReference type="GO" id="GO:0030497">
    <property type="term" value="P:fatty acid elongation"/>
    <property type="evidence" value="ECO:0007669"/>
    <property type="project" value="TreeGrafter"/>
</dbReference>